<dbReference type="Pfam" id="PF10237">
    <property type="entry name" value="N6-adenineMlase"/>
    <property type="match status" value="1"/>
</dbReference>
<comment type="caution">
    <text evidence="5">The sequence shown here is derived from an EMBL/GenBank/DDBJ whole genome shotgun (WGS) entry which is preliminary data.</text>
</comment>
<dbReference type="EMBL" id="MU069569">
    <property type="protein sequence ID" value="KAF5838693.1"/>
    <property type="molecule type" value="Genomic_DNA"/>
</dbReference>
<organism evidence="5 6">
    <name type="scientific">Dunaliella salina</name>
    <name type="common">Green alga</name>
    <name type="synonym">Protococcus salinus</name>
    <dbReference type="NCBI Taxonomy" id="3046"/>
    <lineage>
        <taxon>Eukaryota</taxon>
        <taxon>Viridiplantae</taxon>
        <taxon>Chlorophyta</taxon>
        <taxon>core chlorophytes</taxon>
        <taxon>Chlorophyceae</taxon>
        <taxon>CS clade</taxon>
        <taxon>Chlamydomonadales</taxon>
        <taxon>Dunaliellaceae</taxon>
        <taxon>Dunaliella</taxon>
    </lineage>
</organism>
<keyword evidence="3" id="KW-0489">Methyltransferase</keyword>
<reference evidence="5" key="1">
    <citation type="submission" date="2017-08" db="EMBL/GenBank/DDBJ databases">
        <authorList>
            <person name="Polle J.E."/>
            <person name="Barry K."/>
            <person name="Cushman J."/>
            <person name="Schmutz J."/>
            <person name="Tran D."/>
            <person name="Hathwaick L.T."/>
            <person name="Yim W.C."/>
            <person name="Jenkins J."/>
            <person name="Mckie-Krisberg Z.M."/>
            <person name="Prochnik S."/>
            <person name="Lindquist E."/>
            <person name="Dockter R.B."/>
            <person name="Adam C."/>
            <person name="Molina H."/>
            <person name="Bunkerborg J."/>
            <person name="Jin E."/>
            <person name="Buchheim M."/>
            <person name="Magnuson J."/>
        </authorList>
    </citation>
    <scope>NUCLEOTIDE SEQUENCE</scope>
    <source>
        <strain evidence="5">CCAP 19/18</strain>
    </source>
</reference>
<dbReference type="PANTHER" id="PTHR13200:SF1">
    <property type="entry name" value="NUCLEIC ACID BINDING PROTEIN"/>
    <property type="match status" value="1"/>
</dbReference>
<evidence type="ECO:0000256" key="3">
    <source>
        <dbReference type="ARBA" id="ARBA00022603"/>
    </source>
</evidence>
<keyword evidence="2" id="KW-0963">Cytoplasm</keyword>
<keyword evidence="6" id="KW-1185">Reference proteome</keyword>
<evidence type="ECO:0000313" key="5">
    <source>
        <dbReference type="EMBL" id="KAF5838693.1"/>
    </source>
</evidence>
<evidence type="ECO:0000313" key="6">
    <source>
        <dbReference type="Proteomes" id="UP000815325"/>
    </source>
</evidence>
<evidence type="ECO:0000256" key="4">
    <source>
        <dbReference type="ARBA" id="ARBA00022679"/>
    </source>
</evidence>
<evidence type="ECO:0000256" key="1">
    <source>
        <dbReference type="ARBA" id="ARBA00004496"/>
    </source>
</evidence>
<proteinExistence type="predicted"/>
<evidence type="ECO:0000256" key="2">
    <source>
        <dbReference type="ARBA" id="ARBA00022490"/>
    </source>
</evidence>
<comment type="subcellular location">
    <subcellularLocation>
        <location evidence="1">Cytoplasm</location>
    </subcellularLocation>
</comment>
<dbReference type="Proteomes" id="UP000815325">
    <property type="component" value="Unassembled WGS sequence"/>
</dbReference>
<keyword evidence="4" id="KW-0808">Transferase</keyword>
<protein>
    <submittedName>
        <fullName evidence="5">Uncharacterized protein</fullName>
    </submittedName>
</protein>
<gene>
    <name evidence="5" type="ORF">DUNSADRAFT_2389</name>
</gene>
<dbReference type="InterPro" id="IPR041370">
    <property type="entry name" value="Mlase_EEF1AKMT1/ZCCHC4"/>
</dbReference>
<dbReference type="PANTHER" id="PTHR13200">
    <property type="entry name" value="EEF1A LYSINE METHYLTRANSFERASE 1"/>
    <property type="match status" value="1"/>
</dbReference>
<name>A0ABQ7GVQ0_DUNSA</name>
<dbReference type="InterPro" id="IPR019369">
    <property type="entry name" value="Efm5/EEF1AKMT1"/>
</dbReference>
<accession>A0ABQ7GVQ0</accession>
<sequence length="86" mass="9794">MGSDVQGETHNAFLLGHAELAHHNQYWYSARTIQKLAQELQECGASSIAFLSTPSVYFSLPKGELRSKSWLFDYDDQWAQEPNFAK</sequence>